<keyword evidence="7" id="KW-0507">mRNA processing</keyword>
<comment type="caution">
    <text evidence="16">The sequence shown here is derived from an EMBL/GenBank/DDBJ whole genome shotgun (WGS) entry which is preliminary data.</text>
</comment>
<keyword evidence="3" id="KW-0547">Nucleotide-binding</keyword>
<evidence type="ECO:0000256" key="6">
    <source>
        <dbReference type="ARBA" id="ARBA00022840"/>
    </source>
</evidence>
<evidence type="ECO:0000313" key="17">
    <source>
        <dbReference type="Proteomes" id="UP000669133"/>
    </source>
</evidence>
<keyword evidence="7" id="KW-0508">mRNA splicing</keyword>
<evidence type="ECO:0000256" key="5">
    <source>
        <dbReference type="ARBA" id="ARBA00022806"/>
    </source>
</evidence>
<keyword evidence="8" id="KW-0539">Nucleus</keyword>
<dbReference type="SMART" id="SM00490">
    <property type="entry name" value="HELICc"/>
    <property type="match status" value="1"/>
</dbReference>
<feature type="region of interest" description="Disordered" evidence="12">
    <location>
        <begin position="697"/>
        <end position="726"/>
    </location>
</feature>
<evidence type="ECO:0000259" key="14">
    <source>
        <dbReference type="PROSITE" id="PS51194"/>
    </source>
</evidence>
<dbReference type="GO" id="GO:0003724">
    <property type="term" value="F:RNA helicase activity"/>
    <property type="evidence" value="ECO:0007669"/>
    <property type="project" value="UniProtKB-EC"/>
</dbReference>
<evidence type="ECO:0000313" key="16">
    <source>
        <dbReference type="EMBL" id="KAG5422343.1"/>
    </source>
</evidence>
<dbReference type="SUPFAM" id="SSF52540">
    <property type="entry name" value="P-loop containing nucleoside triphosphate hydrolases"/>
    <property type="match status" value="2"/>
</dbReference>
<dbReference type="Proteomes" id="UP000669133">
    <property type="component" value="Unassembled WGS sequence"/>
</dbReference>
<dbReference type="GO" id="GO:0008380">
    <property type="term" value="P:RNA splicing"/>
    <property type="evidence" value="ECO:0007669"/>
    <property type="project" value="UniProtKB-KW"/>
</dbReference>
<dbReference type="GO" id="GO:0016787">
    <property type="term" value="F:hydrolase activity"/>
    <property type="evidence" value="ECO:0007669"/>
    <property type="project" value="UniProtKB-KW"/>
</dbReference>
<organism evidence="16 17">
    <name type="scientific">Candida metapsilosis</name>
    <dbReference type="NCBI Taxonomy" id="273372"/>
    <lineage>
        <taxon>Eukaryota</taxon>
        <taxon>Fungi</taxon>
        <taxon>Dikarya</taxon>
        <taxon>Ascomycota</taxon>
        <taxon>Saccharomycotina</taxon>
        <taxon>Pichiomycetes</taxon>
        <taxon>Debaryomycetaceae</taxon>
        <taxon>Candida/Lodderomyces clade</taxon>
        <taxon>Candida</taxon>
    </lineage>
</organism>
<dbReference type="PANTHER" id="PTHR47958">
    <property type="entry name" value="ATP-DEPENDENT RNA HELICASE DBP3"/>
    <property type="match status" value="1"/>
</dbReference>
<dbReference type="Pfam" id="PF00271">
    <property type="entry name" value="Helicase_C"/>
    <property type="match status" value="1"/>
</dbReference>
<dbReference type="GO" id="GO:0005524">
    <property type="term" value="F:ATP binding"/>
    <property type="evidence" value="ECO:0007669"/>
    <property type="project" value="UniProtKB-KW"/>
</dbReference>
<dbReference type="PROSITE" id="PS51192">
    <property type="entry name" value="HELICASE_ATP_BIND_1"/>
    <property type="match status" value="1"/>
</dbReference>
<feature type="domain" description="Helicase C-terminal" evidence="14">
    <location>
        <begin position="497"/>
        <end position="654"/>
    </location>
</feature>
<keyword evidence="6" id="KW-0067">ATP-binding</keyword>
<feature type="region of interest" description="Disordered" evidence="12">
    <location>
        <begin position="1"/>
        <end position="188"/>
    </location>
</feature>
<keyword evidence="17" id="KW-1185">Reference proteome</keyword>
<proteinExistence type="inferred from homology"/>
<dbReference type="SMART" id="SM00487">
    <property type="entry name" value="DEXDc"/>
    <property type="match status" value="1"/>
</dbReference>
<evidence type="ECO:0000256" key="7">
    <source>
        <dbReference type="ARBA" id="ARBA00023187"/>
    </source>
</evidence>
<evidence type="ECO:0000256" key="8">
    <source>
        <dbReference type="ARBA" id="ARBA00023242"/>
    </source>
</evidence>
<evidence type="ECO:0000259" key="13">
    <source>
        <dbReference type="PROSITE" id="PS51192"/>
    </source>
</evidence>
<dbReference type="InterPro" id="IPR001650">
    <property type="entry name" value="Helicase_C-like"/>
</dbReference>
<evidence type="ECO:0000256" key="4">
    <source>
        <dbReference type="ARBA" id="ARBA00022801"/>
    </source>
</evidence>
<feature type="compositionally biased region" description="Basic and acidic residues" evidence="12">
    <location>
        <begin position="53"/>
        <end position="68"/>
    </location>
</feature>
<keyword evidence="5" id="KW-0347">Helicase</keyword>
<dbReference type="GO" id="GO:0003676">
    <property type="term" value="F:nucleic acid binding"/>
    <property type="evidence" value="ECO:0007669"/>
    <property type="project" value="InterPro"/>
</dbReference>
<evidence type="ECO:0000256" key="11">
    <source>
        <dbReference type="PROSITE-ProRule" id="PRU00552"/>
    </source>
</evidence>
<feature type="domain" description="DEAD-box RNA helicase Q" evidence="15">
    <location>
        <begin position="261"/>
        <end position="290"/>
    </location>
</feature>
<feature type="compositionally biased region" description="Polar residues" evidence="12">
    <location>
        <begin position="712"/>
        <end position="726"/>
    </location>
</feature>
<dbReference type="InterPro" id="IPR011545">
    <property type="entry name" value="DEAD/DEAH_box_helicase_dom"/>
</dbReference>
<evidence type="ECO:0000256" key="10">
    <source>
        <dbReference type="ARBA" id="ARBA00047984"/>
    </source>
</evidence>
<evidence type="ECO:0000256" key="3">
    <source>
        <dbReference type="ARBA" id="ARBA00022741"/>
    </source>
</evidence>
<dbReference type="InterPro" id="IPR014001">
    <property type="entry name" value="Helicase_ATP-bd"/>
</dbReference>
<evidence type="ECO:0000256" key="1">
    <source>
        <dbReference type="ARBA" id="ARBA00004123"/>
    </source>
</evidence>
<dbReference type="EC" id="3.6.4.13" evidence="2"/>
<comment type="similarity">
    <text evidence="9">Belongs to the DEAD box helicase family. DDX46/PRP5 subfamily.</text>
</comment>
<feature type="short sequence motif" description="Q motif" evidence="11">
    <location>
        <begin position="261"/>
        <end position="290"/>
    </location>
</feature>
<gene>
    <name evidence="16" type="ORF">I9W82_001438</name>
</gene>
<dbReference type="PROSITE" id="PS51195">
    <property type="entry name" value="Q_MOTIF"/>
    <property type="match status" value="1"/>
</dbReference>
<feature type="compositionally biased region" description="Polar residues" evidence="12">
    <location>
        <begin position="1"/>
        <end position="10"/>
    </location>
</feature>
<dbReference type="OrthoDB" id="196131at2759"/>
<feature type="compositionally biased region" description="Basic and acidic residues" evidence="12">
    <location>
        <begin position="697"/>
        <end position="711"/>
    </location>
</feature>
<keyword evidence="4" id="KW-0378">Hydrolase</keyword>
<sequence length="851" mass="95075">MDLNTNQTNTKESKDEVLRKRREQLAAWRAKKQQESKESTPPSTQSEESSTSELEKKQRQQRLEEWKKSRSQKVASPARPQAAASGTKIKVLKKPHALTQKSQSQLKRKIDDFDFDSEETEQKKLKFVKPSSSFGIPDNASDVQGQEEEDELDAFMKSIDSSDNKGFTDETLPETNSTDDESGDEDTDLQSLIDSKLAKLQNTTKELQDIDHSQISYPPFKKNFYKVPFELSHMSEDEMSFLRLVLDDIRVRGNNVPPPFTKWSQLLLPENIISVVHDQLRFVKPSPVQAQTIPIILSGRDLIGVAKTGSGKTLAYAMPMIRHMQEQAPSASGDGPVAIILSPTRELALQIEQEVLHFTKKLEKRVTCCYGGSKIENQISDLRRGVDVVVATPGRMIDLLAANGGRVTSMRRTTFVVLDEADRMFDLGFEPQIRKILSQVRPDRQTVLFSATFPRKLEILAKQVLSDPVEVIVGGVGVVAKEIEQKIVLLDESDTEYFEERVKILRESVKEHLNLHQDSKVLVFVEKQVDADKLLSNLLSHGLPCVAIHAGKEQIDRKYAIKEFSSSDSGVNILIATSIAARGLDVKNLGLVVNFDPPGHLEDYVHRVGRTGRAGADGIAITFVSKDQEREINVLVKALKLSSSEVAPELQAIADSFNQKVRAGGAKVRFGFGGKGLDNLQEVRENKLKMEKKMYGEEAEDKANGAEHAKENGTSNKNKESSPSSMTLPTFEIIEGNTPETFGPDKCKFFSRITINDLPQKVRWDIVQREQLTKIIEGSRTSITTRGQYYPPTHKFNSDKDTEPKLYLLVEGLTRKSIEDAIALIKERMLKSIDSIAADDRGGAVGGRYTV</sequence>
<dbReference type="CDD" id="cd18787">
    <property type="entry name" value="SF2_C_DEAD"/>
    <property type="match status" value="1"/>
</dbReference>
<evidence type="ECO:0000259" key="15">
    <source>
        <dbReference type="PROSITE" id="PS51195"/>
    </source>
</evidence>
<reference evidence="16 17" key="1">
    <citation type="submission" date="2020-12" db="EMBL/GenBank/DDBJ databases">
        <title>Effect of drift, selection, and recombination on the evolution of hybrid genomes in Candida yeast pathogens.</title>
        <authorList>
            <person name="Mixao V."/>
            <person name="Ksiezopolska E."/>
            <person name="Saus E."/>
            <person name="Boekhout T."/>
            <person name="Gacser A."/>
            <person name="Gabaldon T."/>
        </authorList>
    </citation>
    <scope>NUCLEOTIDE SEQUENCE [LARGE SCALE GENOMIC DNA]</scope>
    <source>
        <strain evidence="16 17">BP57</strain>
    </source>
</reference>
<dbReference type="Pfam" id="PF23469">
    <property type="entry name" value="KH_12"/>
    <property type="match status" value="1"/>
</dbReference>
<dbReference type="FunFam" id="3.40.50.300:FF:000079">
    <property type="entry name" value="probable ATP-dependent RNA helicase DDX17"/>
    <property type="match status" value="1"/>
</dbReference>
<comment type="catalytic activity">
    <reaction evidence="10">
        <text>ATP + H2O = ADP + phosphate + H(+)</text>
        <dbReference type="Rhea" id="RHEA:13065"/>
        <dbReference type="ChEBI" id="CHEBI:15377"/>
        <dbReference type="ChEBI" id="CHEBI:15378"/>
        <dbReference type="ChEBI" id="CHEBI:30616"/>
        <dbReference type="ChEBI" id="CHEBI:43474"/>
        <dbReference type="ChEBI" id="CHEBI:456216"/>
        <dbReference type="EC" id="3.6.4.13"/>
    </reaction>
</comment>
<evidence type="ECO:0000256" key="2">
    <source>
        <dbReference type="ARBA" id="ARBA00012552"/>
    </source>
</evidence>
<dbReference type="InterPro" id="IPR014014">
    <property type="entry name" value="RNA_helicase_DEAD_Q_motif"/>
</dbReference>
<name>A0A8H7ZLH8_9ASCO</name>
<dbReference type="PROSITE" id="PS00039">
    <property type="entry name" value="DEAD_ATP_HELICASE"/>
    <property type="match status" value="1"/>
</dbReference>
<feature type="compositionally biased region" description="Low complexity" evidence="12">
    <location>
        <begin position="39"/>
        <end position="52"/>
    </location>
</feature>
<dbReference type="InterPro" id="IPR027417">
    <property type="entry name" value="P-loop_NTPase"/>
</dbReference>
<dbReference type="EMBL" id="JAEOAQ010000001">
    <property type="protein sequence ID" value="KAG5422343.1"/>
    <property type="molecule type" value="Genomic_DNA"/>
</dbReference>
<evidence type="ECO:0000256" key="12">
    <source>
        <dbReference type="SAM" id="MobiDB-lite"/>
    </source>
</evidence>
<dbReference type="InterPro" id="IPR056149">
    <property type="entry name" value="PRP5/DDX46/KHDC4_KH"/>
</dbReference>
<accession>A0A8H7ZLH8</accession>
<protein>
    <recommendedName>
        <fullName evidence="2">RNA helicase</fullName>
        <ecNumber evidence="2">3.6.4.13</ecNumber>
    </recommendedName>
</protein>
<feature type="domain" description="Helicase ATP-binding" evidence="13">
    <location>
        <begin position="293"/>
        <end position="471"/>
    </location>
</feature>
<dbReference type="RefSeq" id="XP_067551459.1">
    <property type="nucleotide sequence ID" value="XM_067690183.1"/>
</dbReference>
<dbReference type="AlphaFoldDB" id="A0A8H7ZLH8"/>
<comment type="subcellular location">
    <subcellularLocation>
        <location evidence="1">Nucleus</location>
    </subcellularLocation>
</comment>
<dbReference type="PROSITE" id="PS51194">
    <property type="entry name" value="HELICASE_CTER"/>
    <property type="match status" value="1"/>
</dbReference>
<dbReference type="Pfam" id="PF00270">
    <property type="entry name" value="DEAD"/>
    <property type="match status" value="1"/>
</dbReference>
<dbReference type="GeneID" id="93650067"/>
<evidence type="ECO:0000256" key="9">
    <source>
        <dbReference type="ARBA" id="ARBA00038511"/>
    </source>
</evidence>
<feature type="compositionally biased region" description="Acidic residues" evidence="12">
    <location>
        <begin position="177"/>
        <end position="188"/>
    </location>
</feature>
<dbReference type="Gene3D" id="3.40.50.300">
    <property type="entry name" value="P-loop containing nucleotide triphosphate hydrolases"/>
    <property type="match status" value="2"/>
</dbReference>
<dbReference type="GO" id="GO:0005634">
    <property type="term" value="C:nucleus"/>
    <property type="evidence" value="ECO:0007669"/>
    <property type="project" value="UniProtKB-SubCell"/>
</dbReference>
<dbReference type="InterPro" id="IPR000629">
    <property type="entry name" value="RNA-helicase_DEAD-box_CS"/>
</dbReference>